<protein>
    <submittedName>
        <fullName evidence="2">Uncharacterized protein</fullName>
    </submittedName>
</protein>
<evidence type="ECO:0000313" key="2">
    <source>
        <dbReference type="EMBL" id="KAA1066286.1"/>
    </source>
</evidence>
<dbReference type="Proteomes" id="UP000325313">
    <property type="component" value="Unassembled WGS sequence"/>
</dbReference>
<keyword evidence="4" id="KW-1185">Reference proteome</keyword>
<dbReference type="AlphaFoldDB" id="A0A5B0LQD4"/>
<name>A0A5B0LQD4_PUCGR</name>
<comment type="caution">
    <text evidence="2">The sequence shown here is derived from an EMBL/GenBank/DDBJ whole genome shotgun (WGS) entry which is preliminary data.</text>
</comment>
<proteinExistence type="predicted"/>
<gene>
    <name evidence="2" type="ORF">PGT21_027503</name>
    <name evidence="3" type="ORF">PGTUg99_020497</name>
</gene>
<reference evidence="4 5" key="1">
    <citation type="submission" date="2019-05" db="EMBL/GenBank/DDBJ databases">
        <title>Emergence of the Ug99 lineage of the wheat stem rust pathogen through somatic hybridization.</title>
        <authorList>
            <person name="Li F."/>
            <person name="Upadhyaya N.M."/>
            <person name="Sperschneider J."/>
            <person name="Matny O."/>
            <person name="Nguyen-Phuc H."/>
            <person name="Mago R."/>
            <person name="Raley C."/>
            <person name="Miller M.E."/>
            <person name="Silverstein K.A.T."/>
            <person name="Henningsen E."/>
            <person name="Hirsch C.D."/>
            <person name="Visser B."/>
            <person name="Pretorius Z.A."/>
            <person name="Steffenson B.J."/>
            <person name="Schwessinger B."/>
            <person name="Dodds P.N."/>
            <person name="Figueroa M."/>
        </authorList>
    </citation>
    <scope>NUCLEOTIDE SEQUENCE [LARGE SCALE GENOMIC DNA]</scope>
    <source>
        <strain evidence="2">21-0</strain>
        <strain evidence="3 5">Ug99</strain>
    </source>
</reference>
<evidence type="ECO:0000313" key="5">
    <source>
        <dbReference type="Proteomes" id="UP000325313"/>
    </source>
</evidence>
<dbReference type="EMBL" id="VSWC01000196">
    <property type="protein sequence ID" value="KAA1066286.1"/>
    <property type="molecule type" value="Genomic_DNA"/>
</dbReference>
<dbReference type="EMBL" id="VDEP01000142">
    <property type="protein sequence ID" value="KAA1128390.1"/>
    <property type="molecule type" value="Genomic_DNA"/>
</dbReference>
<evidence type="ECO:0000313" key="4">
    <source>
        <dbReference type="Proteomes" id="UP000324748"/>
    </source>
</evidence>
<evidence type="ECO:0000256" key="1">
    <source>
        <dbReference type="SAM" id="MobiDB-lite"/>
    </source>
</evidence>
<feature type="compositionally biased region" description="Low complexity" evidence="1">
    <location>
        <begin position="39"/>
        <end position="55"/>
    </location>
</feature>
<feature type="region of interest" description="Disordered" evidence="1">
    <location>
        <begin position="37"/>
        <end position="62"/>
    </location>
</feature>
<sequence>MLTPPDSEIQDEPPPNLTKSLPLREVGFWWSLSLAGGEATPSAPAGGVASPPASALHQRTSHQGGLIGPKFALGPLPLCSTNQMPTNGACHEQAALNKLNGWICLSMFTTRNQQVRCSHGELRAGHRRSRSTMGGL</sequence>
<organism evidence="2 4">
    <name type="scientific">Puccinia graminis f. sp. tritici</name>
    <dbReference type="NCBI Taxonomy" id="56615"/>
    <lineage>
        <taxon>Eukaryota</taxon>
        <taxon>Fungi</taxon>
        <taxon>Dikarya</taxon>
        <taxon>Basidiomycota</taxon>
        <taxon>Pucciniomycotina</taxon>
        <taxon>Pucciniomycetes</taxon>
        <taxon>Pucciniales</taxon>
        <taxon>Pucciniaceae</taxon>
        <taxon>Puccinia</taxon>
    </lineage>
</organism>
<feature type="region of interest" description="Disordered" evidence="1">
    <location>
        <begin position="1"/>
        <end position="20"/>
    </location>
</feature>
<accession>A0A5B0LQD4</accession>
<dbReference type="Proteomes" id="UP000324748">
    <property type="component" value="Unassembled WGS sequence"/>
</dbReference>
<evidence type="ECO:0000313" key="3">
    <source>
        <dbReference type="EMBL" id="KAA1128390.1"/>
    </source>
</evidence>